<dbReference type="STRING" id="4795.A0A225WVW6"/>
<protein>
    <recommendedName>
        <fullName evidence="3">Tubulin-tyrosine ligase</fullName>
    </recommendedName>
</protein>
<dbReference type="PANTHER" id="PTHR47551:SF1">
    <property type="entry name" value="TUBULIN--TYROSINE LIGASE PBY1-RELATED"/>
    <property type="match status" value="1"/>
</dbReference>
<gene>
    <name evidence="1" type="ORF">PHMEG_0004268</name>
</gene>
<sequence>MQDAAHWQTSELACAIKYRLLEGEAVDGYKEGLVARVGVPSEYVAPLVDRAFALHPAMYSVIDEDDAELPDLIWDEYENLDWKNILAGKVVANAYCWDEYENLDWKSILAGKVVANAYCVRKGLSRKAQLSIYLSKYIMKHPDCMLSKALPRTLVVDTWEAYDESMAQFGISFRQRLDSCLWEVRQTLENENNTWIMKPSATNKGAEVNVIKDFKKLRSIVNEWTDIREWVVQEYIQRPLLLRGRKFHIRVYVLAVGGLKVYVYQHCLVLCALEQYREADTDNNYSHITNTFQQQSHPDFVESECVLLLDDIEEILTEQGIADAAGKKAKILADIGHITAETFDAYKGEFSVFQPLPNCFEIYGVDFMVDEDFNVWLLEFNPGPDFKQTGDRLHFVIRDLMADSLSVVTNEFFSENKDSSTKDAEIGAFAKVYDQQWGALSKGSSMKFVE</sequence>
<dbReference type="EMBL" id="NBNE01000246">
    <property type="protein sequence ID" value="OWZ21219.1"/>
    <property type="molecule type" value="Genomic_DNA"/>
</dbReference>
<dbReference type="InterPro" id="IPR027746">
    <property type="entry name" value="TTL"/>
</dbReference>
<reference evidence="2" key="1">
    <citation type="submission" date="2017-03" db="EMBL/GenBank/DDBJ databases">
        <title>Phytopthora megakarya and P. palmivora, two closely related causual agents of cacao black pod achieved similar genome size and gene model numbers by different mechanisms.</title>
        <authorList>
            <person name="Ali S."/>
            <person name="Shao J."/>
            <person name="Larry D.J."/>
            <person name="Kronmiller B."/>
            <person name="Shen D."/>
            <person name="Strem M.D."/>
            <person name="Melnick R.L."/>
            <person name="Guiltinan M.J."/>
            <person name="Tyler B.M."/>
            <person name="Meinhardt L.W."/>
            <person name="Bailey B.A."/>
        </authorList>
    </citation>
    <scope>NUCLEOTIDE SEQUENCE [LARGE SCALE GENOMIC DNA]</scope>
    <source>
        <strain evidence="2">zdho120</strain>
    </source>
</reference>
<dbReference type="GO" id="GO:0000932">
    <property type="term" value="C:P-body"/>
    <property type="evidence" value="ECO:0007669"/>
    <property type="project" value="TreeGrafter"/>
</dbReference>
<proteinExistence type="predicted"/>
<evidence type="ECO:0008006" key="3">
    <source>
        <dbReference type="Google" id="ProtNLM"/>
    </source>
</evidence>
<dbReference type="Gene3D" id="3.30.470.20">
    <property type="entry name" value="ATP-grasp fold, B domain"/>
    <property type="match status" value="1"/>
</dbReference>
<accession>A0A225WVW6</accession>
<organism evidence="1 2">
    <name type="scientific">Phytophthora megakarya</name>
    <dbReference type="NCBI Taxonomy" id="4795"/>
    <lineage>
        <taxon>Eukaryota</taxon>
        <taxon>Sar</taxon>
        <taxon>Stramenopiles</taxon>
        <taxon>Oomycota</taxon>
        <taxon>Peronosporomycetes</taxon>
        <taxon>Peronosporales</taxon>
        <taxon>Peronosporaceae</taxon>
        <taxon>Phytophthora</taxon>
    </lineage>
</organism>
<dbReference type="PANTHER" id="PTHR47551">
    <property type="entry name" value="TUBULIN--TYROSINE LIGASE PBY1-RELATED"/>
    <property type="match status" value="1"/>
</dbReference>
<comment type="caution">
    <text evidence="1">The sequence shown here is derived from an EMBL/GenBank/DDBJ whole genome shotgun (WGS) entry which is preliminary data.</text>
</comment>
<evidence type="ECO:0000313" key="2">
    <source>
        <dbReference type="Proteomes" id="UP000198211"/>
    </source>
</evidence>
<dbReference type="InterPro" id="IPR004344">
    <property type="entry name" value="TTL/TTLL_fam"/>
</dbReference>
<dbReference type="SUPFAM" id="SSF56059">
    <property type="entry name" value="Glutathione synthetase ATP-binding domain-like"/>
    <property type="match status" value="1"/>
</dbReference>
<name>A0A225WVW6_9STRA</name>
<dbReference type="AlphaFoldDB" id="A0A225WVW6"/>
<dbReference type="PROSITE" id="PS51221">
    <property type="entry name" value="TTL"/>
    <property type="match status" value="1"/>
</dbReference>
<dbReference type="Proteomes" id="UP000198211">
    <property type="component" value="Unassembled WGS sequence"/>
</dbReference>
<dbReference type="OrthoDB" id="202825at2759"/>
<keyword evidence="2" id="KW-1185">Reference proteome</keyword>
<evidence type="ECO:0000313" key="1">
    <source>
        <dbReference type="EMBL" id="OWZ21219.1"/>
    </source>
</evidence>
<dbReference type="Pfam" id="PF03133">
    <property type="entry name" value="TTL"/>
    <property type="match status" value="1"/>
</dbReference>